<sequence>MAEPVAAAPNWIGFERSPESWASRQQLGESKPGQGTEASMPPQQHNRRPAAHPLPPTAARHGEGCIFRICMYIDTVIV</sequence>
<accession>A0A2I0HKQ2</accession>
<proteinExistence type="predicted"/>
<dbReference type="AlphaFoldDB" id="A0A2I0HKQ2"/>
<gene>
    <name evidence="2" type="ORF">CRG98_047370</name>
</gene>
<evidence type="ECO:0000313" key="2">
    <source>
        <dbReference type="EMBL" id="PKI32241.1"/>
    </source>
</evidence>
<dbReference type="Proteomes" id="UP000233551">
    <property type="component" value="Unassembled WGS sequence"/>
</dbReference>
<dbReference type="EMBL" id="PGOL01007892">
    <property type="protein sequence ID" value="PKI32241.1"/>
    <property type="molecule type" value="Genomic_DNA"/>
</dbReference>
<evidence type="ECO:0000313" key="3">
    <source>
        <dbReference type="Proteomes" id="UP000233551"/>
    </source>
</evidence>
<feature type="region of interest" description="Disordered" evidence="1">
    <location>
        <begin position="1"/>
        <end position="60"/>
    </location>
</feature>
<name>A0A2I0HKQ2_PUNGR</name>
<evidence type="ECO:0000256" key="1">
    <source>
        <dbReference type="SAM" id="MobiDB-lite"/>
    </source>
</evidence>
<protein>
    <submittedName>
        <fullName evidence="2">Uncharacterized protein</fullName>
    </submittedName>
</protein>
<reference evidence="2 3" key="1">
    <citation type="submission" date="2017-11" db="EMBL/GenBank/DDBJ databases">
        <title>De-novo sequencing of pomegranate (Punica granatum L.) genome.</title>
        <authorList>
            <person name="Akparov Z."/>
            <person name="Amiraslanov A."/>
            <person name="Hajiyeva S."/>
            <person name="Abbasov M."/>
            <person name="Kaur K."/>
            <person name="Hamwieh A."/>
            <person name="Solovyev V."/>
            <person name="Salamov A."/>
            <person name="Braich B."/>
            <person name="Kosarev P."/>
            <person name="Mahmoud A."/>
            <person name="Hajiyev E."/>
            <person name="Babayeva S."/>
            <person name="Izzatullayeva V."/>
            <person name="Mammadov A."/>
            <person name="Mammadov A."/>
            <person name="Sharifova S."/>
            <person name="Ojaghi J."/>
            <person name="Eynullazada K."/>
            <person name="Bayramov B."/>
            <person name="Abdulazimova A."/>
            <person name="Shahmuradov I."/>
        </authorList>
    </citation>
    <scope>NUCLEOTIDE SEQUENCE [LARGE SCALE GENOMIC DNA]</scope>
    <source>
        <strain evidence="3">cv. AG2017</strain>
        <tissue evidence="2">Leaf</tissue>
    </source>
</reference>
<organism evidence="2 3">
    <name type="scientific">Punica granatum</name>
    <name type="common">Pomegranate</name>
    <dbReference type="NCBI Taxonomy" id="22663"/>
    <lineage>
        <taxon>Eukaryota</taxon>
        <taxon>Viridiplantae</taxon>
        <taxon>Streptophyta</taxon>
        <taxon>Embryophyta</taxon>
        <taxon>Tracheophyta</taxon>
        <taxon>Spermatophyta</taxon>
        <taxon>Magnoliopsida</taxon>
        <taxon>eudicotyledons</taxon>
        <taxon>Gunneridae</taxon>
        <taxon>Pentapetalae</taxon>
        <taxon>rosids</taxon>
        <taxon>malvids</taxon>
        <taxon>Myrtales</taxon>
        <taxon>Lythraceae</taxon>
        <taxon>Punica</taxon>
    </lineage>
</organism>
<comment type="caution">
    <text evidence="2">The sequence shown here is derived from an EMBL/GenBank/DDBJ whole genome shotgun (WGS) entry which is preliminary data.</text>
</comment>
<keyword evidence="3" id="KW-1185">Reference proteome</keyword>